<reference evidence="1 2" key="1">
    <citation type="journal article" date="2007" name="Int. J. Syst. Evol. Microbiol.">
        <title>Marixanthomonas ophiurae gen. nov., sp. nov., a marine bacterium of the family Flavobacteriaceae isolated from a deep-sea brittle star.</title>
        <authorList>
            <person name="Romanenko L.A."/>
            <person name="Uchino M."/>
            <person name="Frolova G.M."/>
            <person name="Mikhailov V.V."/>
        </authorList>
    </citation>
    <scope>NUCLEOTIDE SEQUENCE [LARGE SCALE GENOMIC DNA]</scope>
    <source>
        <strain evidence="1 2">KMM 3046</strain>
    </source>
</reference>
<proteinExistence type="predicted"/>
<name>A0A3E1Q9J6_9FLAO</name>
<dbReference type="Proteomes" id="UP000261082">
    <property type="component" value="Unassembled WGS sequence"/>
</dbReference>
<dbReference type="AlphaFoldDB" id="A0A3E1Q9J6"/>
<gene>
    <name evidence="1" type="ORF">DZ858_01580</name>
</gene>
<keyword evidence="2" id="KW-1185">Reference proteome</keyword>
<dbReference type="EMBL" id="QVID01000001">
    <property type="protein sequence ID" value="RFN58798.1"/>
    <property type="molecule type" value="Genomic_DNA"/>
</dbReference>
<sequence>MFKTNAQQNPIQLLPDFSLGQPIGAFSNETFNTKNGFGGGLHLEKQNLWKVFGLGLYAGYHSYETDFSTLFPNQVNDPNFTSSVLFQGDNLNWKSLQLDIGPTINFNLTQNLQLQGFTKAGIAKVSYPEYRYFVDVSTPTTEQFTLFEANTPNETQSNLNFMMLSGFRFNYKLSNTLGIHIGANYTHINGLIHTYTSRDIQITGDESPSVLYETLQNTPEITKTYECNINTVNGTVGIAITIGGGSNPQVVIEEEPDIPITTNEPKEEYICERVIYEAPGYNDYVVLSETPYAIFEWIDENPRTLKEDKGYQLLFYIKENGEYKEVDKRIMDFKRRFKIGLNPNKPYPDNALYWKIIPVDDNESEFCPEPTKMMRLLVFENANEAKKRLPECLKEDVINKPVDTNFFKKPKSNEKKKN</sequence>
<protein>
    <submittedName>
        <fullName evidence="1">Uncharacterized protein</fullName>
    </submittedName>
</protein>
<evidence type="ECO:0000313" key="1">
    <source>
        <dbReference type="EMBL" id="RFN58798.1"/>
    </source>
</evidence>
<evidence type="ECO:0000313" key="2">
    <source>
        <dbReference type="Proteomes" id="UP000261082"/>
    </source>
</evidence>
<accession>A0A3E1Q9J6</accession>
<comment type="caution">
    <text evidence="1">The sequence shown here is derived from an EMBL/GenBank/DDBJ whole genome shotgun (WGS) entry which is preliminary data.</text>
</comment>
<organism evidence="1 2">
    <name type="scientific">Marixanthomonas ophiurae</name>
    <dbReference type="NCBI Taxonomy" id="387659"/>
    <lineage>
        <taxon>Bacteria</taxon>
        <taxon>Pseudomonadati</taxon>
        <taxon>Bacteroidota</taxon>
        <taxon>Flavobacteriia</taxon>
        <taxon>Flavobacteriales</taxon>
        <taxon>Flavobacteriaceae</taxon>
        <taxon>Marixanthomonas</taxon>
    </lineage>
</organism>